<evidence type="ECO:0000313" key="3">
    <source>
        <dbReference type="EMBL" id="NXE57977.1"/>
    </source>
</evidence>
<evidence type="ECO:0000259" key="2">
    <source>
        <dbReference type="PROSITE" id="PS50015"/>
    </source>
</evidence>
<protein>
    <submittedName>
        <fullName evidence="3">NKL protein</fullName>
    </submittedName>
</protein>
<dbReference type="PROSITE" id="PS50015">
    <property type="entry name" value="SAP_B"/>
    <property type="match status" value="1"/>
</dbReference>
<dbReference type="SUPFAM" id="SSF47862">
    <property type="entry name" value="Saposin"/>
    <property type="match status" value="1"/>
</dbReference>
<keyword evidence="1" id="KW-1015">Disulfide bond</keyword>
<dbReference type="GO" id="GO:0042742">
    <property type="term" value="P:defense response to bacterium"/>
    <property type="evidence" value="ECO:0007669"/>
    <property type="project" value="InterPro"/>
</dbReference>
<feature type="domain" description="Saposin B-type" evidence="2">
    <location>
        <begin position="7"/>
        <end position="86"/>
    </location>
</feature>
<evidence type="ECO:0000256" key="1">
    <source>
        <dbReference type="ARBA" id="ARBA00023157"/>
    </source>
</evidence>
<evidence type="ECO:0000313" key="4">
    <source>
        <dbReference type="Proteomes" id="UP000524187"/>
    </source>
</evidence>
<dbReference type="PANTHER" id="PTHR15541:SF2">
    <property type="entry name" value="GRANULYSIN"/>
    <property type="match status" value="1"/>
</dbReference>
<gene>
    <name evidence="3" type="primary">Nkl</name>
    <name evidence="3" type="ORF">CASCAS_R09859</name>
</gene>
<dbReference type="PANTHER" id="PTHR15541">
    <property type="entry name" value="GRANULYSIN RELATED"/>
    <property type="match status" value="1"/>
</dbReference>
<dbReference type="InterPro" id="IPR011001">
    <property type="entry name" value="Saposin-like"/>
</dbReference>
<dbReference type="GO" id="GO:0031640">
    <property type="term" value="P:killing of cells of another organism"/>
    <property type="evidence" value="ECO:0007669"/>
    <property type="project" value="TreeGrafter"/>
</dbReference>
<proteinExistence type="predicted"/>
<dbReference type="GO" id="GO:0044194">
    <property type="term" value="C:cytolytic granule"/>
    <property type="evidence" value="ECO:0007669"/>
    <property type="project" value="TreeGrafter"/>
</dbReference>
<dbReference type="InterPro" id="IPR008138">
    <property type="entry name" value="SapB_2"/>
</dbReference>
<dbReference type="InterPro" id="IPR008139">
    <property type="entry name" value="SaposinB_dom"/>
</dbReference>
<comment type="caution">
    <text evidence="3">The sequence shown here is derived from an EMBL/GenBank/DDBJ whole genome shotgun (WGS) entry which is preliminary data.</text>
</comment>
<dbReference type="AlphaFoldDB" id="A0A7K8NXM5"/>
<dbReference type="GO" id="GO:0061844">
    <property type="term" value="P:antimicrobial humoral immune response mediated by antimicrobial peptide"/>
    <property type="evidence" value="ECO:0007669"/>
    <property type="project" value="TreeGrafter"/>
</dbReference>
<dbReference type="EMBL" id="VWPT01000652">
    <property type="protein sequence ID" value="NXE57977.1"/>
    <property type="molecule type" value="Genomic_DNA"/>
</dbReference>
<feature type="non-terminal residue" evidence="3">
    <location>
        <position position="1"/>
    </location>
</feature>
<name>A0A7K8NXM5_CASCA</name>
<dbReference type="Pfam" id="PF03489">
    <property type="entry name" value="SapB_2"/>
    <property type="match status" value="1"/>
</dbReference>
<sequence>DEAEAAPGKKCALCIKILQRIKDAAGDEPDEDAVQAALSGACKAVGKRLSRVCKWLVKKYQEKITEALENGQDPQDICKAMRLCKR</sequence>
<keyword evidence="4" id="KW-1185">Reference proteome</keyword>
<organism evidence="3 4">
    <name type="scientific">Casuarius casuarius</name>
    <name type="common">Southern cassowary</name>
    <name type="synonym">Struthio casuarius</name>
    <dbReference type="NCBI Taxonomy" id="8787"/>
    <lineage>
        <taxon>Eukaryota</taxon>
        <taxon>Metazoa</taxon>
        <taxon>Chordata</taxon>
        <taxon>Craniata</taxon>
        <taxon>Vertebrata</taxon>
        <taxon>Euteleostomi</taxon>
        <taxon>Archelosauria</taxon>
        <taxon>Archosauria</taxon>
        <taxon>Dinosauria</taxon>
        <taxon>Saurischia</taxon>
        <taxon>Theropoda</taxon>
        <taxon>Coelurosauria</taxon>
        <taxon>Aves</taxon>
        <taxon>Palaeognathae</taxon>
        <taxon>Casuariiformes</taxon>
        <taxon>Casuariidae</taxon>
        <taxon>Casuarius</taxon>
    </lineage>
</organism>
<reference evidence="3 4" key="1">
    <citation type="submission" date="2019-09" db="EMBL/GenBank/DDBJ databases">
        <title>Bird 10,000 Genomes (B10K) Project - Family phase.</title>
        <authorList>
            <person name="Zhang G."/>
        </authorList>
    </citation>
    <scope>NUCLEOTIDE SEQUENCE [LARGE SCALE GENOMIC DNA]</scope>
    <source>
        <strain evidence="3">B10K-LSUMZ-50683</strain>
        <tissue evidence="3">Muscle</tissue>
    </source>
</reference>
<dbReference type="Gene3D" id="1.10.225.10">
    <property type="entry name" value="Saposin-like"/>
    <property type="match status" value="1"/>
</dbReference>
<accession>A0A7K8NXM5</accession>
<dbReference type="Proteomes" id="UP000524187">
    <property type="component" value="Unassembled WGS sequence"/>
</dbReference>
<dbReference type="SMART" id="SM00741">
    <property type="entry name" value="SapB"/>
    <property type="match status" value="1"/>
</dbReference>
<dbReference type="InterPro" id="IPR038847">
    <property type="entry name" value="Granulysin-like"/>
</dbReference>
<feature type="non-terminal residue" evidence="3">
    <location>
        <position position="86"/>
    </location>
</feature>